<protein>
    <submittedName>
        <fullName evidence="1">Uncharacterized protein</fullName>
    </submittedName>
</protein>
<reference evidence="1" key="1">
    <citation type="submission" date="2023-03" db="EMBL/GenBank/DDBJ databases">
        <title>Massive genome expansion in bonnet fungi (Mycena s.s.) driven by repeated elements and novel gene families across ecological guilds.</title>
        <authorList>
            <consortium name="Lawrence Berkeley National Laboratory"/>
            <person name="Harder C.B."/>
            <person name="Miyauchi S."/>
            <person name="Viragh M."/>
            <person name="Kuo A."/>
            <person name="Thoen E."/>
            <person name="Andreopoulos B."/>
            <person name="Lu D."/>
            <person name="Skrede I."/>
            <person name="Drula E."/>
            <person name="Henrissat B."/>
            <person name="Morin E."/>
            <person name="Kohler A."/>
            <person name="Barry K."/>
            <person name="LaButti K."/>
            <person name="Morin E."/>
            <person name="Salamov A."/>
            <person name="Lipzen A."/>
            <person name="Mereny Z."/>
            <person name="Hegedus B."/>
            <person name="Baldrian P."/>
            <person name="Stursova M."/>
            <person name="Weitz H."/>
            <person name="Taylor A."/>
            <person name="Grigoriev I.V."/>
            <person name="Nagy L.G."/>
            <person name="Martin F."/>
            <person name="Kauserud H."/>
        </authorList>
    </citation>
    <scope>NUCLEOTIDE SEQUENCE</scope>
    <source>
        <strain evidence="1">CBHHK182m</strain>
    </source>
</reference>
<evidence type="ECO:0000313" key="2">
    <source>
        <dbReference type="Proteomes" id="UP001215598"/>
    </source>
</evidence>
<organism evidence="1 2">
    <name type="scientific">Mycena metata</name>
    <dbReference type="NCBI Taxonomy" id="1033252"/>
    <lineage>
        <taxon>Eukaryota</taxon>
        <taxon>Fungi</taxon>
        <taxon>Dikarya</taxon>
        <taxon>Basidiomycota</taxon>
        <taxon>Agaricomycotina</taxon>
        <taxon>Agaricomycetes</taxon>
        <taxon>Agaricomycetidae</taxon>
        <taxon>Agaricales</taxon>
        <taxon>Marasmiineae</taxon>
        <taxon>Mycenaceae</taxon>
        <taxon>Mycena</taxon>
    </lineage>
</organism>
<dbReference type="EMBL" id="JARKIB010000065">
    <property type="protein sequence ID" value="KAJ7750568.1"/>
    <property type="molecule type" value="Genomic_DNA"/>
</dbReference>
<dbReference type="AlphaFoldDB" id="A0AAD7IU63"/>
<gene>
    <name evidence="1" type="ORF">B0H16DRAFT_1460674</name>
</gene>
<sequence length="235" mass="26800">MDHNYIGPIADPRGGIYIHPTHPKVNSNISIHSRVVKVGTAKDHRVLNFWRLTGYQPLGPTSHMYFPTGHYADEYKPTDLMNYIIPPMNWETAIQTVTQGPTLRPTHCTYIALRDHQCTSAFYYPEIQREEIFIDINHYLFDIFCSTFLKQDGTYDCVQIFSASGEQTVGATTLIFAPTAWKHGAKILANYGRTANETKCRLLCVLPTKVLVTIYIDSTYVELPEGWRRRAEPGL</sequence>
<keyword evidence="2" id="KW-1185">Reference proteome</keyword>
<comment type="caution">
    <text evidence="1">The sequence shown here is derived from an EMBL/GenBank/DDBJ whole genome shotgun (WGS) entry which is preliminary data.</text>
</comment>
<accession>A0AAD7IU63</accession>
<proteinExistence type="predicted"/>
<evidence type="ECO:0000313" key="1">
    <source>
        <dbReference type="EMBL" id="KAJ7750568.1"/>
    </source>
</evidence>
<dbReference type="Proteomes" id="UP001215598">
    <property type="component" value="Unassembled WGS sequence"/>
</dbReference>
<name>A0AAD7IU63_9AGAR</name>